<dbReference type="Pfam" id="PF00543">
    <property type="entry name" value="P-II"/>
    <property type="match status" value="1"/>
</dbReference>
<comment type="function">
    <text evidence="1">Could be involved in the regulation of nitrogen fixation.</text>
</comment>
<dbReference type="GO" id="GO:0006808">
    <property type="term" value="P:regulation of nitrogen utilization"/>
    <property type="evidence" value="ECO:0007669"/>
    <property type="project" value="InterPro"/>
</dbReference>
<dbReference type="GO" id="GO:0030234">
    <property type="term" value="F:enzyme regulator activity"/>
    <property type="evidence" value="ECO:0007669"/>
    <property type="project" value="InterPro"/>
</dbReference>
<keyword evidence="2" id="KW-0805">Transcription regulation</keyword>
<dbReference type="RefSeq" id="WP_077714467.1">
    <property type="nucleotide sequence ID" value="NZ_CP019698.1"/>
</dbReference>
<dbReference type="OrthoDB" id="9802729at2"/>
<dbReference type="SMART" id="SM00938">
    <property type="entry name" value="P-II"/>
    <property type="match status" value="1"/>
</dbReference>
<evidence type="ECO:0000256" key="4">
    <source>
        <dbReference type="ARBA" id="ARBA00023231"/>
    </source>
</evidence>
<evidence type="ECO:0000313" key="6">
    <source>
        <dbReference type="Proteomes" id="UP000189464"/>
    </source>
</evidence>
<protein>
    <submittedName>
        <fullName evidence="5">Nitrogen fixation protein NifHD</fullName>
    </submittedName>
</protein>
<name>A0A1S6IXB6_9FIRM</name>
<keyword evidence="4" id="KW-0535">Nitrogen fixation</keyword>
<keyword evidence="6" id="KW-1185">Reference proteome</keyword>
<dbReference type="PANTHER" id="PTHR30115">
    <property type="entry name" value="NITROGEN REGULATORY PROTEIN P-II"/>
    <property type="match status" value="1"/>
</dbReference>
<dbReference type="InterPro" id="IPR011322">
    <property type="entry name" value="N-reg_PII-like_a/b"/>
</dbReference>
<evidence type="ECO:0000256" key="3">
    <source>
        <dbReference type="ARBA" id="ARBA00023163"/>
    </source>
</evidence>
<dbReference type="GO" id="GO:0005829">
    <property type="term" value="C:cytosol"/>
    <property type="evidence" value="ECO:0007669"/>
    <property type="project" value="TreeGrafter"/>
</dbReference>
<dbReference type="KEGG" id="dfg:B0537_10005"/>
<dbReference type="GO" id="GO:0005524">
    <property type="term" value="F:ATP binding"/>
    <property type="evidence" value="ECO:0007669"/>
    <property type="project" value="TreeGrafter"/>
</dbReference>
<dbReference type="Proteomes" id="UP000189464">
    <property type="component" value="Chromosome"/>
</dbReference>
<evidence type="ECO:0000256" key="1">
    <source>
        <dbReference type="ARBA" id="ARBA00002440"/>
    </source>
</evidence>
<dbReference type="PRINTS" id="PR00340">
    <property type="entry name" value="PIIGLNB"/>
</dbReference>
<dbReference type="STRING" id="1833852.B0537_10005"/>
<evidence type="ECO:0000256" key="2">
    <source>
        <dbReference type="ARBA" id="ARBA00023015"/>
    </source>
</evidence>
<evidence type="ECO:0000313" key="5">
    <source>
        <dbReference type="EMBL" id="AQS59395.1"/>
    </source>
</evidence>
<dbReference type="PROSITE" id="PS51343">
    <property type="entry name" value="PII_GLNB_DOM"/>
    <property type="match status" value="1"/>
</dbReference>
<dbReference type="Gene3D" id="3.30.70.120">
    <property type="match status" value="1"/>
</dbReference>
<accession>A0A1S6IXB6</accession>
<proteinExistence type="predicted"/>
<reference evidence="5 6" key="1">
    <citation type="journal article" date="2016" name="Int. J. Syst. Evol. Microbiol.">
        <title>Desulfotomaculum ferrireducens sp. nov., a moderately thermophilic sulfate-reducing and dissimilatory Fe(III)-reducing bacterium isolated from compost.</title>
        <authorList>
            <person name="Yang G."/>
            <person name="Guo J."/>
            <person name="Zhuang L."/>
            <person name="Yuan Y."/>
            <person name="Zhou S."/>
        </authorList>
    </citation>
    <scope>NUCLEOTIDE SEQUENCE [LARGE SCALE GENOMIC DNA]</scope>
    <source>
        <strain evidence="5 6">GSS09</strain>
    </source>
</reference>
<organism evidence="5 6">
    <name type="scientific">Desulforamulus ferrireducens</name>
    <dbReference type="NCBI Taxonomy" id="1833852"/>
    <lineage>
        <taxon>Bacteria</taxon>
        <taxon>Bacillati</taxon>
        <taxon>Bacillota</taxon>
        <taxon>Clostridia</taxon>
        <taxon>Eubacteriales</taxon>
        <taxon>Peptococcaceae</taxon>
        <taxon>Desulforamulus</taxon>
    </lineage>
</organism>
<sequence>MLMIRAIVRPEKTNIILAELNSAGFPAVTKMDVVGRGKQRGVKVGEVIYDEIAKEMLMLVVQDEKDKDDVVGIIAKYAKTGEKGAFGDGKIFVTPVEEAYTISSGTKGL</sequence>
<dbReference type="PANTHER" id="PTHR30115:SF13">
    <property type="entry name" value="PII-LIKE PROTEIN GLNBI"/>
    <property type="match status" value="1"/>
</dbReference>
<dbReference type="InterPro" id="IPR015867">
    <property type="entry name" value="N-reg_PII/ATP_PRibTrfase_C"/>
</dbReference>
<dbReference type="AlphaFoldDB" id="A0A1S6IXB6"/>
<dbReference type="SUPFAM" id="SSF54913">
    <property type="entry name" value="GlnB-like"/>
    <property type="match status" value="1"/>
</dbReference>
<gene>
    <name evidence="5" type="ORF">B0537_10005</name>
</gene>
<dbReference type="InterPro" id="IPR002187">
    <property type="entry name" value="N-reg_PII"/>
</dbReference>
<dbReference type="EMBL" id="CP019698">
    <property type="protein sequence ID" value="AQS59395.1"/>
    <property type="molecule type" value="Genomic_DNA"/>
</dbReference>
<keyword evidence="3" id="KW-0804">Transcription</keyword>